<proteinExistence type="inferred from homology"/>
<evidence type="ECO:0000256" key="2">
    <source>
        <dbReference type="ARBA" id="ARBA00022763"/>
    </source>
</evidence>
<dbReference type="GO" id="GO:0009381">
    <property type="term" value="F:excinuclease ABC activity"/>
    <property type="evidence" value="ECO:0007669"/>
    <property type="project" value="UniProtKB-UniRule"/>
</dbReference>
<evidence type="ECO:0000259" key="9">
    <source>
        <dbReference type="PROSITE" id="PS50165"/>
    </source>
</evidence>
<dbReference type="InterPro" id="IPR038476">
    <property type="entry name" value="UvrC_RNase_H_dom_sf"/>
</dbReference>
<dbReference type="Pfam" id="PF14520">
    <property type="entry name" value="HHH_5"/>
    <property type="match status" value="1"/>
</dbReference>
<evidence type="ECO:0000259" key="7">
    <source>
        <dbReference type="PROSITE" id="PS50151"/>
    </source>
</evidence>
<keyword evidence="4 6" id="KW-0267">Excision nuclease</keyword>
<comment type="subcellular location">
    <subcellularLocation>
        <location evidence="6">Cytoplasm</location>
    </subcellularLocation>
</comment>
<gene>
    <name evidence="6 10" type="primary">uvrC</name>
    <name evidence="10" type="ORF">ENU74_01025</name>
</gene>
<dbReference type="PROSITE" id="PS50164">
    <property type="entry name" value="GIY_YIG"/>
    <property type="match status" value="1"/>
</dbReference>
<accession>A0A7V3ZU12</accession>
<feature type="domain" description="UvrC family homology region profile" evidence="9">
    <location>
        <begin position="254"/>
        <end position="477"/>
    </location>
</feature>
<dbReference type="GO" id="GO:0009432">
    <property type="term" value="P:SOS response"/>
    <property type="evidence" value="ECO:0007669"/>
    <property type="project" value="UniProtKB-UniRule"/>
</dbReference>
<protein>
    <recommendedName>
        <fullName evidence="6">UvrABC system protein C</fullName>
        <shortName evidence="6">Protein UvrC</shortName>
    </recommendedName>
    <alternativeName>
        <fullName evidence="6">Excinuclease ABC subunit C</fullName>
    </alternativeName>
</protein>
<dbReference type="NCBIfam" id="TIGR00194">
    <property type="entry name" value="uvrC"/>
    <property type="match status" value="1"/>
</dbReference>
<dbReference type="Pfam" id="PF02151">
    <property type="entry name" value="UVR"/>
    <property type="match status" value="1"/>
</dbReference>
<dbReference type="CDD" id="cd10434">
    <property type="entry name" value="GIY-YIG_UvrC_Cho"/>
    <property type="match status" value="1"/>
</dbReference>
<dbReference type="FunFam" id="3.40.1440.10:FF:000001">
    <property type="entry name" value="UvrABC system protein C"/>
    <property type="match status" value="1"/>
</dbReference>
<dbReference type="Gene3D" id="3.40.1440.10">
    <property type="entry name" value="GIY-YIG endonuclease"/>
    <property type="match status" value="1"/>
</dbReference>
<dbReference type="InterPro" id="IPR004791">
    <property type="entry name" value="UvrC"/>
</dbReference>
<keyword evidence="1 6" id="KW-0963">Cytoplasm</keyword>
<feature type="domain" description="UVR" evidence="7">
    <location>
        <begin position="203"/>
        <end position="238"/>
    </location>
</feature>
<name>A0A7V3ZU12_UNCW3</name>
<evidence type="ECO:0000256" key="1">
    <source>
        <dbReference type="ARBA" id="ARBA00022490"/>
    </source>
</evidence>
<dbReference type="SUPFAM" id="SSF46600">
    <property type="entry name" value="C-terminal UvrC-binding domain of UvrB"/>
    <property type="match status" value="1"/>
</dbReference>
<dbReference type="EMBL" id="DTDR01000035">
    <property type="protein sequence ID" value="HGK63172.1"/>
    <property type="molecule type" value="Genomic_DNA"/>
</dbReference>
<dbReference type="InterPro" id="IPR010994">
    <property type="entry name" value="RuvA_2-like"/>
</dbReference>
<dbReference type="SUPFAM" id="SSF82771">
    <property type="entry name" value="GIY-YIG endonuclease"/>
    <property type="match status" value="1"/>
</dbReference>
<evidence type="ECO:0000256" key="4">
    <source>
        <dbReference type="ARBA" id="ARBA00022881"/>
    </source>
</evidence>
<evidence type="ECO:0000313" key="10">
    <source>
        <dbReference type="EMBL" id="HGK63172.1"/>
    </source>
</evidence>
<comment type="subunit">
    <text evidence="6">Interacts with UvrB in an incision complex.</text>
</comment>
<evidence type="ECO:0000256" key="3">
    <source>
        <dbReference type="ARBA" id="ARBA00022769"/>
    </source>
</evidence>
<dbReference type="GO" id="GO:0009380">
    <property type="term" value="C:excinuclease repair complex"/>
    <property type="evidence" value="ECO:0007669"/>
    <property type="project" value="InterPro"/>
</dbReference>
<dbReference type="Gene3D" id="3.30.420.340">
    <property type="entry name" value="UvrC, RNAse H endonuclease domain"/>
    <property type="match status" value="1"/>
</dbReference>
<dbReference type="GO" id="GO:0003677">
    <property type="term" value="F:DNA binding"/>
    <property type="evidence" value="ECO:0007669"/>
    <property type="project" value="UniProtKB-UniRule"/>
</dbReference>
<feature type="domain" description="GIY-YIG" evidence="8">
    <location>
        <begin position="15"/>
        <end position="92"/>
    </location>
</feature>
<evidence type="ECO:0000256" key="5">
    <source>
        <dbReference type="ARBA" id="ARBA00023204"/>
    </source>
</evidence>
<dbReference type="InterPro" id="IPR000305">
    <property type="entry name" value="GIY-YIG_endonuc"/>
</dbReference>
<dbReference type="Pfam" id="PF08459">
    <property type="entry name" value="UvrC_RNaseH_dom"/>
    <property type="match status" value="1"/>
</dbReference>
<keyword evidence="2 6" id="KW-0227">DNA damage</keyword>
<dbReference type="PROSITE" id="PS50151">
    <property type="entry name" value="UVR"/>
    <property type="match status" value="1"/>
</dbReference>
<comment type="caution">
    <text evidence="10">The sequence shown here is derived from an EMBL/GenBank/DDBJ whole genome shotgun (WGS) entry which is preliminary data.</text>
</comment>
<dbReference type="InterPro" id="IPR001943">
    <property type="entry name" value="UVR_dom"/>
</dbReference>
<evidence type="ECO:0000256" key="6">
    <source>
        <dbReference type="HAMAP-Rule" id="MF_00203"/>
    </source>
</evidence>
<keyword evidence="3 6" id="KW-0228">DNA excision</keyword>
<reference evidence="10" key="1">
    <citation type="journal article" date="2020" name="mSystems">
        <title>Genome- and Community-Level Interaction Insights into Carbon Utilization and Element Cycling Functions of Hydrothermarchaeota in Hydrothermal Sediment.</title>
        <authorList>
            <person name="Zhou Z."/>
            <person name="Liu Y."/>
            <person name="Xu W."/>
            <person name="Pan J."/>
            <person name="Luo Z.H."/>
            <person name="Li M."/>
        </authorList>
    </citation>
    <scope>NUCLEOTIDE SEQUENCE [LARGE SCALE GENOMIC DNA]</scope>
    <source>
        <strain evidence="10">SpSt-697</strain>
    </source>
</reference>
<evidence type="ECO:0000259" key="8">
    <source>
        <dbReference type="PROSITE" id="PS50164"/>
    </source>
</evidence>
<comment type="similarity">
    <text evidence="6">Belongs to the UvrC family.</text>
</comment>
<sequence>MIDEGVVNKINNAPTACGVYLFKNKEGKIIYIGKARNLKERLKYYLSPQPDIRRNSLIREISDLDIIVTSSESDALILEDNLIKINKPKYNIRLKDDKKFPYLKITINEEFPRIFPTRNLKKDGSILFGPYTSAKNLRQALRLVKRIFKIRTCNKKLPLTIPERPCLNYRLNLCLGPCQNNVDKELYKERVKEVIEFLSGKSENLISEIEKKMWEAAKREDFERAAVLRNQLFALQELRKKHEVIFNEKKSIDVVGLAKEKNLAVCLILKIREGKLISKEEYPFNLPLTNTDEEILESLLSSVYLHSYDIPDEIILPKKVENTEIFIETIEKRRKIKVKITIPKRGEKKKLLSLANKNAEIKLLEILPTPHLPKANVELGNYLSLQKTPIRIEGVDISNLGGKYACGSIVVFEGINPKKSEYRKFKIKTISGQDDYGMMEEVLRRRLKRLIEENKPLPDLVLVDGGKGHLSVANKVYKEFKEDIPILAFAKKSDTLYFEDGKVVSIPAYSPALKLLKRIRDEAHRFAITYHKKLRKKSIKKSVLDEIPGIGEKRKLLLLNTFGSIEGIKNAKIEEIAKIIPRKLAEKIYQFLKSKTH</sequence>
<dbReference type="PROSITE" id="PS50165">
    <property type="entry name" value="UVRC"/>
    <property type="match status" value="1"/>
</dbReference>
<dbReference type="InterPro" id="IPR047296">
    <property type="entry name" value="GIY-YIG_UvrC_Cho"/>
</dbReference>
<keyword evidence="6" id="KW-0742">SOS response</keyword>
<dbReference type="Gene3D" id="1.10.150.20">
    <property type="entry name" value="5' to 3' exonuclease, C-terminal subdomain"/>
    <property type="match status" value="1"/>
</dbReference>
<comment type="function">
    <text evidence="6">The UvrABC repair system catalyzes the recognition and processing of DNA lesions. UvrC both incises the 5' and 3' sides of the lesion. The N-terminal half is responsible for the 3' incision and the C-terminal half is responsible for the 5' incision.</text>
</comment>
<dbReference type="GO" id="GO:0005737">
    <property type="term" value="C:cytoplasm"/>
    <property type="evidence" value="ECO:0007669"/>
    <property type="project" value="UniProtKB-SubCell"/>
</dbReference>
<dbReference type="AlphaFoldDB" id="A0A7V3ZU12"/>
<dbReference type="PANTHER" id="PTHR30562">
    <property type="entry name" value="UVRC/OXIDOREDUCTASE"/>
    <property type="match status" value="1"/>
</dbReference>
<dbReference type="PANTHER" id="PTHR30562:SF1">
    <property type="entry name" value="UVRABC SYSTEM PROTEIN C"/>
    <property type="match status" value="1"/>
</dbReference>
<dbReference type="SUPFAM" id="SSF47781">
    <property type="entry name" value="RuvA domain 2-like"/>
    <property type="match status" value="1"/>
</dbReference>
<organism evidence="10">
    <name type="scientific">candidate division WOR-3 bacterium</name>
    <dbReference type="NCBI Taxonomy" id="2052148"/>
    <lineage>
        <taxon>Bacteria</taxon>
        <taxon>Bacteria division WOR-3</taxon>
    </lineage>
</organism>
<dbReference type="Gene3D" id="4.10.860.10">
    <property type="entry name" value="UVR domain"/>
    <property type="match status" value="1"/>
</dbReference>
<dbReference type="HAMAP" id="MF_00203">
    <property type="entry name" value="UvrC"/>
    <property type="match status" value="1"/>
</dbReference>
<dbReference type="InterPro" id="IPR050066">
    <property type="entry name" value="UvrABC_protein_C"/>
</dbReference>
<dbReference type="InterPro" id="IPR001162">
    <property type="entry name" value="UvrC_RNase_H_dom"/>
</dbReference>
<keyword evidence="5 6" id="KW-0234">DNA repair</keyword>
<dbReference type="SMART" id="SM00465">
    <property type="entry name" value="GIYc"/>
    <property type="match status" value="1"/>
</dbReference>
<dbReference type="Pfam" id="PF01541">
    <property type="entry name" value="GIY-YIG"/>
    <property type="match status" value="1"/>
</dbReference>
<dbReference type="Pfam" id="PF22920">
    <property type="entry name" value="UvrC_RNaseH"/>
    <property type="match status" value="1"/>
</dbReference>
<dbReference type="InterPro" id="IPR035901">
    <property type="entry name" value="GIY-YIG_endonuc_sf"/>
</dbReference>
<dbReference type="InterPro" id="IPR036876">
    <property type="entry name" value="UVR_dom_sf"/>
</dbReference>
<dbReference type="GO" id="GO:0006289">
    <property type="term" value="P:nucleotide-excision repair"/>
    <property type="evidence" value="ECO:0007669"/>
    <property type="project" value="UniProtKB-UniRule"/>
</dbReference>